<evidence type="ECO:0000256" key="5">
    <source>
        <dbReference type="ARBA" id="ARBA00023136"/>
    </source>
</evidence>
<keyword evidence="2" id="KW-1003">Cell membrane</keyword>
<name>A0A841RKQ5_9BACI</name>
<dbReference type="RefSeq" id="WP_184243437.1">
    <property type="nucleotide sequence ID" value="NZ_BAAACU010000020.1"/>
</dbReference>
<sequence length="104" mass="12218">MEERATFNEEFIKEKRRQDMRHQVLTFSMLIIFTLISFGMVMSDLNAMFVRMVIILFAVVQVGFQLYYFMHMNEKGHGMPSLLFYGGCFAGFLTVLGLVVLTWW</sequence>
<dbReference type="GO" id="GO:0005886">
    <property type="term" value="C:plasma membrane"/>
    <property type="evidence" value="ECO:0007669"/>
    <property type="project" value="UniProtKB-SubCell"/>
</dbReference>
<proteinExistence type="predicted"/>
<evidence type="ECO:0000256" key="3">
    <source>
        <dbReference type="ARBA" id="ARBA00022692"/>
    </source>
</evidence>
<evidence type="ECO:0000313" key="7">
    <source>
        <dbReference type="EMBL" id="MBB6511328.1"/>
    </source>
</evidence>
<evidence type="ECO:0000256" key="2">
    <source>
        <dbReference type="ARBA" id="ARBA00022475"/>
    </source>
</evidence>
<comment type="subcellular location">
    <subcellularLocation>
        <location evidence="1">Cell membrane</location>
        <topology evidence="1">Multi-pass membrane protein</topology>
    </subcellularLocation>
</comment>
<dbReference type="InterPro" id="IPR005171">
    <property type="entry name" value="Cyt_c_oxidase_su4_prok"/>
</dbReference>
<reference evidence="7 8" key="1">
    <citation type="submission" date="2020-08" db="EMBL/GenBank/DDBJ databases">
        <title>Genomic Encyclopedia of Type Strains, Phase IV (KMG-IV): sequencing the most valuable type-strain genomes for metagenomic binning, comparative biology and taxonomic classification.</title>
        <authorList>
            <person name="Goeker M."/>
        </authorList>
    </citation>
    <scope>NUCLEOTIDE SEQUENCE [LARGE SCALE GENOMIC DNA]</scope>
    <source>
        <strain evidence="7 8">DSM 11805</strain>
    </source>
</reference>
<feature type="transmembrane region" description="Helical" evidence="6">
    <location>
        <begin position="82"/>
        <end position="103"/>
    </location>
</feature>
<dbReference type="Pfam" id="PF03626">
    <property type="entry name" value="COX4_pro"/>
    <property type="match status" value="1"/>
</dbReference>
<gene>
    <name evidence="7" type="ORF">GGQ92_000095</name>
</gene>
<dbReference type="Proteomes" id="UP000572212">
    <property type="component" value="Unassembled WGS sequence"/>
</dbReference>
<keyword evidence="8" id="KW-1185">Reference proteome</keyword>
<comment type="caution">
    <text evidence="7">The sequence shown here is derived from an EMBL/GenBank/DDBJ whole genome shotgun (WGS) entry which is preliminary data.</text>
</comment>
<accession>A0A841RKQ5</accession>
<feature type="transmembrane region" description="Helical" evidence="6">
    <location>
        <begin position="24"/>
        <end position="42"/>
    </location>
</feature>
<evidence type="ECO:0000256" key="4">
    <source>
        <dbReference type="ARBA" id="ARBA00022989"/>
    </source>
</evidence>
<protein>
    <submittedName>
        <fullName evidence="7">Cytochrome c oxidase subunit 4</fullName>
    </submittedName>
</protein>
<evidence type="ECO:0000313" key="8">
    <source>
        <dbReference type="Proteomes" id="UP000572212"/>
    </source>
</evidence>
<evidence type="ECO:0000256" key="6">
    <source>
        <dbReference type="SAM" id="Phobius"/>
    </source>
</evidence>
<organism evidence="7 8">
    <name type="scientific">Gracilibacillus halotolerans</name>
    <dbReference type="NCBI Taxonomy" id="74386"/>
    <lineage>
        <taxon>Bacteria</taxon>
        <taxon>Bacillati</taxon>
        <taxon>Bacillota</taxon>
        <taxon>Bacilli</taxon>
        <taxon>Bacillales</taxon>
        <taxon>Bacillaceae</taxon>
        <taxon>Gracilibacillus</taxon>
    </lineage>
</organism>
<keyword evidence="5 6" id="KW-0472">Membrane</keyword>
<dbReference type="AlphaFoldDB" id="A0A841RKQ5"/>
<keyword evidence="4 6" id="KW-1133">Transmembrane helix</keyword>
<keyword evidence="3 6" id="KW-0812">Transmembrane</keyword>
<dbReference type="EMBL" id="JACHON010000001">
    <property type="protein sequence ID" value="MBB6511328.1"/>
    <property type="molecule type" value="Genomic_DNA"/>
</dbReference>
<feature type="transmembrane region" description="Helical" evidence="6">
    <location>
        <begin position="48"/>
        <end position="70"/>
    </location>
</feature>
<evidence type="ECO:0000256" key="1">
    <source>
        <dbReference type="ARBA" id="ARBA00004651"/>
    </source>
</evidence>